<gene>
    <name evidence="2" type="ORF">B1A_02235</name>
</gene>
<name>T1DAK9_9ZZZZ</name>
<dbReference type="Gene3D" id="1.20.1250.20">
    <property type="entry name" value="MFS general substrate transporter like domains"/>
    <property type="match status" value="1"/>
</dbReference>
<protein>
    <submittedName>
        <fullName evidence="2">Di-/tripeptide transporter</fullName>
    </submittedName>
</protein>
<dbReference type="SUPFAM" id="SSF103473">
    <property type="entry name" value="MFS general substrate transporter"/>
    <property type="match status" value="1"/>
</dbReference>
<evidence type="ECO:0000256" key="1">
    <source>
        <dbReference type="SAM" id="Phobius"/>
    </source>
</evidence>
<reference evidence="2" key="2">
    <citation type="journal article" date="2014" name="ISME J.">
        <title>Microbial stratification in low pH oxic and suboxic macroscopic growths along an acid mine drainage.</title>
        <authorList>
            <person name="Mendez-Garcia C."/>
            <person name="Mesa V."/>
            <person name="Sprenger R.R."/>
            <person name="Richter M."/>
            <person name="Diez M.S."/>
            <person name="Solano J."/>
            <person name="Bargiela R."/>
            <person name="Golyshina O.V."/>
            <person name="Manteca A."/>
            <person name="Ramos J.L."/>
            <person name="Gallego J.R."/>
            <person name="Llorente I."/>
            <person name="Martins Dos Santos V.A."/>
            <person name="Jensen O.N."/>
            <person name="Pelaez A.I."/>
            <person name="Sanchez J."/>
            <person name="Ferrer M."/>
        </authorList>
    </citation>
    <scope>NUCLEOTIDE SEQUENCE</scope>
</reference>
<organism evidence="2">
    <name type="scientific">mine drainage metagenome</name>
    <dbReference type="NCBI Taxonomy" id="410659"/>
    <lineage>
        <taxon>unclassified sequences</taxon>
        <taxon>metagenomes</taxon>
        <taxon>ecological metagenomes</taxon>
    </lineage>
</organism>
<keyword evidence="1" id="KW-0472">Membrane</keyword>
<feature type="transmembrane region" description="Helical" evidence="1">
    <location>
        <begin position="89"/>
        <end position="107"/>
    </location>
</feature>
<keyword evidence="1" id="KW-0812">Transmembrane</keyword>
<evidence type="ECO:0000313" key="2">
    <source>
        <dbReference type="EMBL" id="EQD78474.1"/>
    </source>
</evidence>
<dbReference type="InterPro" id="IPR036259">
    <property type="entry name" value="MFS_trans_sf"/>
</dbReference>
<reference evidence="2" key="1">
    <citation type="submission" date="2013-08" db="EMBL/GenBank/DDBJ databases">
        <authorList>
            <person name="Mendez C."/>
            <person name="Richter M."/>
            <person name="Ferrer M."/>
            <person name="Sanchez J."/>
        </authorList>
    </citation>
    <scope>NUCLEOTIDE SEQUENCE</scope>
</reference>
<feature type="non-terminal residue" evidence="2">
    <location>
        <position position="119"/>
    </location>
</feature>
<feature type="transmembrane region" description="Helical" evidence="1">
    <location>
        <begin position="42"/>
        <end position="61"/>
    </location>
</feature>
<accession>T1DAK9</accession>
<keyword evidence="1" id="KW-1133">Transmembrane helix</keyword>
<proteinExistence type="predicted"/>
<sequence>AGLSWPRQSAVDFFRIRLHTIGELCIIPVGISMISKLSPKNYASTFMGFWYLVWAFSHYLAGQVAKLTALHPEEEAFNSMKYLKMYGDVFLYMTAILLVLSLLLLLLRPYLRPVLKRVE</sequence>
<dbReference type="EMBL" id="AUZX01001669">
    <property type="protein sequence ID" value="EQD78474.1"/>
    <property type="molecule type" value="Genomic_DNA"/>
</dbReference>
<dbReference type="AlphaFoldDB" id="T1DAK9"/>
<comment type="caution">
    <text evidence="2">The sequence shown here is derived from an EMBL/GenBank/DDBJ whole genome shotgun (WGS) entry which is preliminary data.</text>
</comment>
<feature type="non-terminal residue" evidence="2">
    <location>
        <position position="1"/>
    </location>
</feature>